<reference evidence="2 3" key="1">
    <citation type="submission" date="2016-07" db="EMBL/GenBank/DDBJ databases">
        <title>Pervasive Adenine N6-methylation of Active Genes in Fungi.</title>
        <authorList>
            <consortium name="DOE Joint Genome Institute"/>
            <person name="Mondo S.J."/>
            <person name="Dannebaum R.O."/>
            <person name="Kuo R.C."/>
            <person name="Labutti K."/>
            <person name="Haridas S."/>
            <person name="Kuo A."/>
            <person name="Salamov A."/>
            <person name="Ahrendt S.R."/>
            <person name="Lipzen A."/>
            <person name="Sullivan W."/>
            <person name="Andreopoulos W.B."/>
            <person name="Clum A."/>
            <person name="Lindquist E."/>
            <person name="Daum C."/>
            <person name="Ramamoorthy G.K."/>
            <person name="Gryganskyi A."/>
            <person name="Culley D."/>
            <person name="Magnuson J.K."/>
            <person name="James T.Y."/>
            <person name="O'Malley M.A."/>
            <person name="Stajich J.E."/>
            <person name="Spatafora J.W."/>
            <person name="Visel A."/>
            <person name="Grigoriev I.V."/>
        </authorList>
    </citation>
    <scope>NUCLEOTIDE SEQUENCE [LARGE SCALE GENOMIC DNA]</scope>
    <source>
        <strain evidence="2 3">68-887.2</strain>
    </source>
</reference>
<evidence type="ECO:0000313" key="2">
    <source>
        <dbReference type="EMBL" id="ORY31670.1"/>
    </source>
</evidence>
<dbReference type="AlphaFoldDB" id="A0A1Y2BAW6"/>
<name>A0A1Y2BAW6_9TREE</name>
<proteinExistence type="predicted"/>
<feature type="region of interest" description="Disordered" evidence="1">
    <location>
        <begin position="150"/>
        <end position="177"/>
    </location>
</feature>
<sequence length="296" mass="30665">MIPSTTPSGPAGNQLSSHNAPSTAVLSHDKDSPNDGGGEANLLPNLTLQIPYAKNYSKAPGMPSSCFSGTCPSSDAQTSAGPNFFLPNNRELPTSSMPGGPVSNGSDSGRCAESEGGEGGGKICLGIQTAIDFVRAAKFDWQTRMQVCQWGDESDQSPSTPSDYQITPASPWAGGGSLTDVTLVDTLTSPTSPTSIRSATSATSSIATLVEPDATTNAASHTSAEDDEVDTDHTRDDAATSATSIYSSDDETGYLASESSSEKLPGPTNRRGGRPDAAQRSTGLDTQSWLHYQYGM</sequence>
<organism evidence="2 3">
    <name type="scientific">Naematelia encephala</name>
    <dbReference type="NCBI Taxonomy" id="71784"/>
    <lineage>
        <taxon>Eukaryota</taxon>
        <taxon>Fungi</taxon>
        <taxon>Dikarya</taxon>
        <taxon>Basidiomycota</taxon>
        <taxon>Agaricomycotina</taxon>
        <taxon>Tremellomycetes</taxon>
        <taxon>Tremellales</taxon>
        <taxon>Naemateliaceae</taxon>
        <taxon>Naematelia</taxon>
    </lineage>
</organism>
<comment type="caution">
    <text evidence="2">The sequence shown here is derived from an EMBL/GenBank/DDBJ whole genome shotgun (WGS) entry which is preliminary data.</text>
</comment>
<protein>
    <submittedName>
        <fullName evidence="2">Uncharacterized protein</fullName>
    </submittedName>
</protein>
<feature type="compositionally biased region" description="Polar residues" evidence="1">
    <location>
        <begin position="67"/>
        <end position="81"/>
    </location>
</feature>
<feature type="region of interest" description="Disordered" evidence="1">
    <location>
        <begin position="214"/>
        <end position="285"/>
    </location>
</feature>
<dbReference type="InParanoid" id="A0A1Y2BAW6"/>
<feature type="compositionally biased region" description="Polar residues" evidence="1">
    <location>
        <begin position="91"/>
        <end position="107"/>
    </location>
</feature>
<feature type="region of interest" description="Disordered" evidence="1">
    <location>
        <begin position="67"/>
        <end position="114"/>
    </location>
</feature>
<evidence type="ECO:0000313" key="3">
    <source>
        <dbReference type="Proteomes" id="UP000193986"/>
    </source>
</evidence>
<accession>A0A1Y2BAW6</accession>
<feature type="compositionally biased region" description="Polar residues" evidence="1">
    <location>
        <begin position="156"/>
        <end position="168"/>
    </location>
</feature>
<keyword evidence="3" id="KW-1185">Reference proteome</keyword>
<gene>
    <name evidence="2" type="ORF">BCR39DRAFT_558133</name>
</gene>
<feature type="region of interest" description="Disordered" evidence="1">
    <location>
        <begin position="1"/>
        <end position="43"/>
    </location>
</feature>
<dbReference type="EMBL" id="MCFC01000014">
    <property type="protein sequence ID" value="ORY31670.1"/>
    <property type="molecule type" value="Genomic_DNA"/>
</dbReference>
<dbReference type="Proteomes" id="UP000193986">
    <property type="component" value="Unassembled WGS sequence"/>
</dbReference>
<evidence type="ECO:0000256" key="1">
    <source>
        <dbReference type="SAM" id="MobiDB-lite"/>
    </source>
</evidence>
<feature type="compositionally biased region" description="Polar residues" evidence="1">
    <location>
        <begin position="1"/>
        <end position="25"/>
    </location>
</feature>